<feature type="compositionally biased region" description="Low complexity" evidence="1">
    <location>
        <begin position="79"/>
        <end position="88"/>
    </location>
</feature>
<organism evidence="2 3">
    <name type="scientific">Grifola frondosa</name>
    <name type="common">Maitake</name>
    <name type="synonym">Polyporus frondosus</name>
    <dbReference type="NCBI Taxonomy" id="5627"/>
    <lineage>
        <taxon>Eukaryota</taxon>
        <taxon>Fungi</taxon>
        <taxon>Dikarya</taxon>
        <taxon>Basidiomycota</taxon>
        <taxon>Agaricomycotina</taxon>
        <taxon>Agaricomycetes</taxon>
        <taxon>Polyporales</taxon>
        <taxon>Grifolaceae</taxon>
        <taxon>Grifola</taxon>
    </lineage>
</organism>
<proteinExistence type="predicted"/>
<feature type="compositionally biased region" description="Polar residues" evidence="1">
    <location>
        <begin position="200"/>
        <end position="211"/>
    </location>
</feature>
<dbReference type="Proteomes" id="UP000092993">
    <property type="component" value="Unassembled WGS sequence"/>
</dbReference>
<protein>
    <submittedName>
        <fullName evidence="2">Uncharacterized protein</fullName>
    </submittedName>
</protein>
<dbReference type="EMBL" id="LUGG01000020">
    <property type="protein sequence ID" value="OBZ68545.1"/>
    <property type="molecule type" value="Genomic_DNA"/>
</dbReference>
<keyword evidence="3" id="KW-1185">Reference proteome</keyword>
<evidence type="ECO:0000313" key="2">
    <source>
        <dbReference type="EMBL" id="OBZ68545.1"/>
    </source>
</evidence>
<feature type="compositionally biased region" description="Polar residues" evidence="1">
    <location>
        <begin position="111"/>
        <end position="144"/>
    </location>
</feature>
<feature type="compositionally biased region" description="Low complexity" evidence="1">
    <location>
        <begin position="1"/>
        <end position="13"/>
    </location>
</feature>
<evidence type="ECO:0000256" key="1">
    <source>
        <dbReference type="SAM" id="MobiDB-lite"/>
    </source>
</evidence>
<feature type="region of interest" description="Disordered" evidence="1">
    <location>
        <begin position="79"/>
        <end position="276"/>
    </location>
</feature>
<gene>
    <name evidence="2" type="ORF">A0H81_11662</name>
</gene>
<accession>A0A1C7LUS2</accession>
<dbReference type="AlphaFoldDB" id="A0A1C7LUS2"/>
<reference evidence="2 3" key="1">
    <citation type="submission" date="2016-03" db="EMBL/GenBank/DDBJ databases">
        <title>Whole genome sequencing of Grifola frondosa 9006-11.</title>
        <authorList>
            <person name="Min B."/>
            <person name="Park H."/>
            <person name="Kim J.-G."/>
            <person name="Cho H."/>
            <person name="Oh Y.-L."/>
            <person name="Kong W.-S."/>
            <person name="Choi I.-G."/>
        </authorList>
    </citation>
    <scope>NUCLEOTIDE SEQUENCE [LARGE SCALE GENOMIC DNA]</scope>
    <source>
        <strain evidence="2 3">9006-11</strain>
    </source>
</reference>
<feature type="compositionally biased region" description="Low complexity" evidence="1">
    <location>
        <begin position="148"/>
        <end position="161"/>
    </location>
</feature>
<sequence length="276" mass="28881">MQSQSSYSGGYSQAPPGTRAVDAYYNASPSTPANAYPPTRQGSAHTQSASGYAASTYSYNNAPAAAAGAVAATSRQYGQYGQYGHQQQPTTTSNVYGHTGGGSSYHSTAAQPYQTNYSVPTSDPFTAQPSSQPVFNPDTYNSTGYMHPSSPSTSANPTNNPYRGQSAYVRPLSPPERNYTLGGGGYGTNVVPDATADFPQYTSSPTSTYHTIPSPAPINTSVSPAPSTASPRATQHSNVVQSTIHEEQRSDESYSDSPPMYDAATSQPAGAWGAKH</sequence>
<name>A0A1C7LUS2_GRIFR</name>
<feature type="compositionally biased region" description="Low complexity" evidence="1">
    <location>
        <begin position="220"/>
        <end position="234"/>
    </location>
</feature>
<evidence type="ECO:0000313" key="3">
    <source>
        <dbReference type="Proteomes" id="UP000092993"/>
    </source>
</evidence>
<feature type="region of interest" description="Disordered" evidence="1">
    <location>
        <begin position="1"/>
        <end position="50"/>
    </location>
</feature>
<comment type="caution">
    <text evidence="2">The sequence shown here is derived from an EMBL/GenBank/DDBJ whole genome shotgun (WGS) entry which is preliminary data.</text>
</comment>
<dbReference type="STRING" id="5627.A0A1C7LUS2"/>